<evidence type="ECO:0000313" key="1">
    <source>
        <dbReference type="EMBL" id="MDR9849422.1"/>
    </source>
</evidence>
<dbReference type="Proteomes" id="UP001246576">
    <property type="component" value="Unassembled WGS sequence"/>
</dbReference>
<organism evidence="1 2">
    <name type="scientific">Herbaspirillum huttiense subsp. lycopersici</name>
    <dbReference type="NCBI Taxonomy" id="3074428"/>
    <lineage>
        <taxon>Bacteria</taxon>
        <taxon>Pseudomonadati</taxon>
        <taxon>Pseudomonadota</taxon>
        <taxon>Betaproteobacteria</taxon>
        <taxon>Burkholderiales</taxon>
        <taxon>Oxalobacteraceae</taxon>
        <taxon>Herbaspirillum</taxon>
    </lineage>
</organism>
<keyword evidence="2" id="KW-1185">Reference proteome</keyword>
<accession>A0ABU2EMN6</accession>
<sequence>MLYLIGSKLGKGWQIFLVVSLACLISACSHPKVRNSLVIRHSSERIKTLYIDTSAARGLRVSNTWPHVEQSGFEEALAPAFSAYGVEARLLHMEDELRLRPVTPGDYLLKVSFKSGFVGTSGSGAFFALELTELTSNAPIWAGNIFVGGSSTILTENLGKIVAGNIAEAMNTDHLFSDLILASRHEPITNGNKKSPPLTPGQLEGFANFKKMISPKAFVVGGNRYFYASGQTADQDPPAVRALQRCESEQQPNCRVISDGYRVFP</sequence>
<proteinExistence type="predicted"/>
<dbReference type="EMBL" id="JAVLSJ010000007">
    <property type="protein sequence ID" value="MDR9849422.1"/>
    <property type="molecule type" value="Genomic_DNA"/>
</dbReference>
<gene>
    <name evidence="1" type="ORF">RI048_14405</name>
</gene>
<name>A0ABU2EMN6_9BURK</name>
<reference evidence="1" key="1">
    <citation type="submission" date="2023-09" db="EMBL/GenBank/DDBJ databases">
        <title>Description of first Herbaspirillum huttiense subsp. nephrolepsisexaltata and Herbaspirillum huttiense subsp. lycopersicon.</title>
        <authorList>
            <person name="Poudel M."/>
            <person name="Sharma A."/>
            <person name="Goss E."/>
            <person name="Tapia J.H."/>
            <person name="Harmon C.M."/>
            <person name="Jones J.B."/>
        </authorList>
    </citation>
    <scope>NUCLEOTIDE SEQUENCE</scope>
    <source>
        <strain evidence="1">SE1</strain>
    </source>
</reference>
<dbReference type="RefSeq" id="WP_310840174.1">
    <property type="nucleotide sequence ID" value="NZ_JAVLSJ010000007.1"/>
</dbReference>
<evidence type="ECO:0008006" key="3">
    <source>
        <dbReference type="Google" id="ProtNLM"/>
    </source>
</evidence>
<evidence type="ECO:0000313" key="2">
    <source>
        <dbReference type="Proteomes" id="UP001246576"/>
    </source>
</evidence>
<comment type="caution">
    <text evidence="1">The sequence shown here is derived from an EMBL/GenBank/DDBJ whole genome shotgun (WGS) entry which is preliminary data.</text>
</comment>
<protein>
    <recommendedName>
        <fullName evidence="3">Lipoprotein</fullName>
    </recommendedName>
</protein>